<dbReference type="SUPFAM" id="SSF82153">
    <property type="entry name" value="FAS1 domain"/>
    <property type="match status" value="2"/>
</dbReference>
<dbReference type="RefSeq" id="WP_379706441.1">
    <property type="nucleotide sequence ID" value="NZ_JBHSCZ010000001.1"/>
</dbReference>
<evidence type="ECO:0000259" key="1">
    <source>
        <dbReference type="PROSITE" id="PS50213"/>
    </source>
</evidence>
<keyword evidence="3" id="KW-1185">Reference proteome</keyword>
<reference evidence="3" key="1">
    <citation type="journal article" date="2019" name="Int. J. Syst. Evol. Microbiol.">
        <title>The Global Catalogue of Microorganisms (GCM) 10K type strain sequencing project: providing services to taxonomists for standard genome sequencing and annotation.</title>
        <authorList>
            <consortium name="The Broad Institute Genomics Platform"/>
            <consortium name="The Broad Institute Genome Sequencing Center for Infectious Disease"/>
            <person name="Wu L."/>
            <person name="Ma J."/>
        </authorList>
    </citation>
    <scope>NUCLEOTIDE SEQUENCE [LARGE SCALE GENOMIC DNA]</scope>
    <source>
        <strain evidence="3">CECT 8289</strain>
    </source>
</reference>
<name>A0ABV8QPP0_9BACT</name>
<evidence type="ECO:0000313" key="3">
    <source>
        <dbReference type="Proteomes" id="UP001595907"/>
    </source>
</evidence>
<evidence type="ECO:0000313" key="2">
    <source>
        <dbReference type="EMBL" id="MFC4261668.1"/>
    </source>
</evidence>
<protein>
    <recommendedName>
        <fullName evidence="1">FAS1 domain-containing protein</fullName>
    </recommendedName>
</protein>
<dbReference type="Gene3D" id="2.30.180.10">
    <property type="entry name" value="FAS1 domain"/>
    <property type="match status" value="2"/>
</dbReference>
<comment type="caution">
    <text evidence="2">The sequence shown here is derived from an EMBL/GenBank/DDBJ whole genome shotgun (WGS) entry which is preliminary data.</text>
</comment>
<dbReference type="PROSITE" id="PS50213">
    <property type="entry name" value="FAS1"/>
    <property type="match status" value="1"/>
</dbReference>
<dbReference type="InterPro" id="IPR000782">
    <property type="entry name" value="FAS1_domain"/>
</dbReference>
<feature type="domain" description="FAS1" evidence="1">
    <location>
        <begin position="197"/>
        <end position="400"/>
    </location>
</feature>
<sequence>MNTLLNNIKTAVLPMVVAGALLASCNKGVDQFAIPTTTKSGITLDSTLRANPNDSMYYRLVRIASNGTVNFVNLYNSTTSNNEYTLLVPDNAAMMASGFSSAVISATPVATAAGIVSYNTIPQRYDTAGIGAGFPNFTVGTSIFPSPTAPFVTFRSYLSKRPGILRANTIPMTTPLNVKAFNGNIHHVAAIVAPPVTTTLWDRINADATPVTGLTYLRAAILRADSGAVTPGPLQAALLNGGANLTVFAPTDAAFQALLTGAITQALIAQGFPPATAAATAATLAASPNVFQNPALFGALSARTVRGILVTHLFSNTAFTVNFPSVATNYPTLLNTDPAFAMHPGIRLQATFAGPFVSAATVRGAANASASNILINPTAATGTSDQFYVNGVIHKIDQVLLPQ</sequence>
<dbReference type="InterPro" id="IPR036378">
    <property type="entry name" value="FAS1_dom_sf"/>
</dbReference>
<proteinExistence type="predicted"/>
<dbReference type="EMBL" id="JBHSCZ010000001">
    <property type="protein sequence ID" value="MFC4261668.1"/>
    <property type="molecule type" value="Genomic_DNA"/>
</dbReference>
<dbReference type="Proteomes" id="UP001595907">
    <property type="component" value="Unassembled WGS sequence"/>
</dbReference>
<gene>
    <name evidence="2" type="ORF">ACFOWM_02150</name>
</gene>
<organism evidence="2 3">
    <name type="scientific">Ferruginibacter yonginensis</name>
    <dbReference type="NCBI Taxonomy" id="1310416"/>
    <lineage>
        <taxon>Bacteria</taxon>
        <taxon>Pseudomonadati</taxon>
        <taxon>Bacteroidota</taxon>
        <taxon>Chitinophagia</taxon>
        <taxon>Chitinophagales</taxon>
        <taxon>Chitinophagaceae</taxon>
        <taxon>Ferruginibacter</taxon>
    </lineage>
</organism>
<accession>A0ABV8QPP0</accession>